<keyword evidence="1" id="KW-0560">Oxidoreductase</keyword>
<dbReference type="SUPFAM" id="SSF51735">
    <property type="entry name" value="NAD(P)-binding Rossmann-fold domains"/>
    <property type="match status" value="1"/>
</dbReference>
<organism evidence="4 5">
    <name type="scientific">Mucilaginibacter boryungensis</name>
    <dbReference type="NCBI Taxonomy" id="768480"/>
    <lineage>
        <taxon>Bacteria</taxon>
        <taxon>Pseudomonadati</taxon>
        <taxon>Bacteroidota</taxon>
        <taxon>Sphingobacteriia</taxon>
        <taxon>Sphingobacteriales</taxon>
        <taxon>Sphingobacteriaceae</taxon>
        <taxon>Mucilaginibacter</taxon>
    </lineage>
</organism>
<evidence type="ECO:0000313" key="5">
    <source>
        <dbReference type="Proteomes" id="UP000632774"/>
    </source>
</evidence>
<feature type="domain" description="Putative oxidoreductase C-terminal" evidence="3">
    <location>
        <begin position="175"/>
        <end position="450"/>
    </location>
</feature>
<reference evidence="4 5" key="1">
    <citation type="submission" date="2020-10" db="EMBL/GenBank/DDBJ databases">
        <title>Mucilaginibacter mali sp. nov., isolated from rhizosphere soil of apple orchard.</title>
        <authorList>
            <person name="Lee J.-S."/>
            <person name="Kim H.S."/>
            <person name="Kim J.-S."/>
        </authorList>
    </citation>
    <scope>NUCLEOTIDE SEQUENCE [LARGE SCALE GENOMIC DNA]</scope>
    <source>
        <strain evidence="4 5">KCTC 23157</strain>
    </source>
</reference>
<name>A0ABR9XDJ7_9SPHI</name>
<keyword evidence="5" id="KW-1185">Reference proteome</keyword>
<dbReference type="PANTHER" id="PTHR43818:SF11">
    <property type="entry name" value="BCDNA.GH03377"/>
    <property type="match status" value="1"/>
</dbReference>
<evidence type="ECO:0000313" key="4">
    <source>
        <dbReference type="EMBL" id="MBE9665466.1"/>
    </source>
</evidence>
<dbReference type="InterPro" id="IPR036291">
    <property type="entry name" value="NAD(P)-bd_dom_sf"/>
</dbReference>
<dbReference type="PANTHER" id="PTHR43818">
    <property type="entry name" value="BCDNA.GH03377"/>
    <property type="match status" value="1"/>
</dbReference>
<proteinExistence type="predicted"/>
<dbReference type="InterPro" id="IPR050463">
    <property type="entry name" value="Gfo/Idh/MocA_oxidrdct_glycsds"/>
</dbReference>
<comment type="caution">
    <text evidence="4">The sequence shown here is derived from an EMBL/GenBank/DDBJ whole genome shotgun (WGS) entry which is preliminary data.</text>
</comment>
<protein>
    <submittedName>
        <fullName evidence="4">Oxidoreductase</fullName>
    </submittedName>
</protein>
<feature type="chain" id="PRO_5046619873" evidence="2">
    <location>
        <begin position="25"/>
        <end position="454"/>
    </location>
</feature>
<gene>
    <name evidence="4" type="ORF">IRJ18_03775</name>
</gene>
<dbReference type="Gene3D" id="3.40.50.720">
    <property type="entry name" value="NAD(P)-binding Rossmann-like Domain"/>
    <property type="match status" value="1"/>
</dbReference>
<accession>A0ABR9XDJ7</accession>
<evidence type="ECO:0000256" key="2">
    <source>
        <dbReference type="SAM" id="SignalP"/>
    </source>
</evidence>
<dbReference type="EMBL" id="JADFFM010000001">
    <property type="protein sequence ID" value="MBE9665466.1"/>
    <property type="molecule type" value="Genomic_DNA"/>
</dbReference>
<keyword evidence="2" id="KW-0732">Signal</keyword>
<evidence type="ECO:0000256" key="1">
    <source>
        <dbReference type="ARBA" id="ARBA00023002"/>
    </source>
</evidence>
<evidence type="ECO:0000259" key="3">
    <source>
        <dbReference type="Pfam" id="PF16490"/>
    </source>
</evidence>
<dbReference type="Pfam" id="PF16490">
    <property type="entry name" value="Oxidoreduct_C"/>
    <property type="match status" value="1"/>
</dbReference>
<sequence>MFKAYLSFITMAIMIFSLQGSAQAQKKYKLLTLDPGHFHAALVQKTMYPQVDKDVHVYAPDGPELKAHLALVESYNRRNTDPTHWNEIVYTRNDYFNKMLSDKAGNLLVLAGNNKNKTNYILQSVAAGINVLADKPMAIDKTGFDKLQQAFALAAKNKVLIYDIMTERYDITNIIQRELMGMSGVFGHLEKGTPLKPAVVKESVHHFFKTVSGKPLTRPAWYFDTEQEGSGIVDVTTHLVDLVKWTCFPEQVIDYKKDIRISSAKQWVTEINRAQFEKSTQLTEFPDFLKKDVKNGVLYVYSNGEMNYTLKGVAVKITAIWNFEAPAGGGDTYYSLIKGTKANLIIRQGAAENYNTVLYVEPLKKTAGFAKSLVKAIGDIDKKFPGVALVPTEKGWKVNIPAQYNIGHEAQFAEVTKQYLNYLQERKMPQWEITDMISKYYTTISALEKSEKKN</sequence>
<dbReference type="Gene3D" id="3.30.360.10">
    <property type="entry name" value="Dihydrodipicolinate Reductase, domain 2"/>
    <property type="match status" value="1"/>
</dbReference>
<feature type="signal peptide" evidence="2">
    <location>
        <begin position="1"/>
        <end position="24"/>
    </location>
</feature>
<dbReference type="InterPro" id="IPR032459">
    <property type="entry name" value="Oxidoreduct_C"/>
</dbReference>
<dbReference type="Proteomes" id="UP000632774">
    <property type="component" value="Unassembled WGS sequence"/>
</dbReference>